<dbReference type="EMBL" id="KN730334">
    <property type="protein sequence ID" value="KIH61189.1"/>
    <property type="molecule type" value="Genomic_DNA"/>
</dbReference>
<evidence type="ECO:0000313" key="2">
    <source>
        <dbReference type="EMBL" id="KIH61189.1"/>
    </source>
</evidence>
<proteinExistence type="predicted"/>
<reference evidence="2 3" key="1">
    <citation type="submission" date="2013-12" db="EMBL/GenBank/DDBJ databases">
        <title>Draft genome of the parsitic nematode Ancylostoma duodenale.</title>
        <authorList>
            <person name="Mitreva M."/>
        </authorList>
    </citation>
    <scope>NUCLEOTIDE SEQUENCE [LARGE SCALE GENOMIC DNA]</scope>
    <source>
        <strain evidence="2 3">Zhejiang</strain>
    </source>
</reference>
<accession>A0A0C2GQ31</accession>
<evidence type="ECO:0000256" key="1">
    <source>
        <dbReference type="SAM" id="MobiDB-lite"/>
    </source>
</evidence>
<protein>
    <submittedName>
        <fullName evidence="2">Uncharacterized protein</fullName>
    </submittedName>
</protein>
<dbReference type="Proteomes" id="UP000054047">
    <property type="component" value="Unassembled WGS sequence"/>
</dbReference>
<keyword evidence="3" id="KW-1185">Reference proteome</keyword>
<evidence type="ECO:0000313" key="3">
    <source>
        <dbReference type="Proteomes" id="UP000054047"/>
    </source>
</evidence>
<organism evidence="2 3">
    <name type="scientific">Ancylostoma duodenale</name>
    <dbReference type="NCBI Taxonomy" id="51022"/>
    <lineage>
        <taxon>Eukaryota</taxon>
        <taxon>Metazoa</taxon>
        <taxon>Ecdysozoa</taxon>
        <taxon>Nematoda</taxon>
        <taxon>Chromadorea</taxon>
        <taxon>Rhabditida</taxon>
        <taxon>Rhabditina</taxon>
        <taxon>Rhabditomorpha</taxon>
        <taxon>Strongyloidea</taxon>
        <taxon>Ancylostomatidae</taxon>
        <taxon>Ancylostomatinae</taxon>
        <taxon>Ancylostoma</taxon>
    </lineage>
</organism>
<feature type="non-terminal residue" evidence="2">
    <location>
        <position position="1"/>
    </location>
</feature>
<feature type="region of interest" description="Disordered" evidence="1">
    <location>
        <begin position="107"/>
        <end position="128"/>
    </location>
</feature>
<gene>
    <name evidence="2" type="ORF">ANCDUO_08543</name>
</gene>
<name>A0A0C2GQ31_9BILA</name>
<dbReference type="OrthoDB" id="78669at2759"/>
<dbReference type="AlphaFoldDB" id="A0A0C2GQ31"/>
<sequence length="128" mass="14552">VDGVRSYSKAHFWQLKSDLNVASVHIQAAPEANAQLIRHKRCIVQFYPRERQMVANLQVAAQLRAAGATQCSVQVEKDDFVQRIQQLCPSYRFGHNVVRGTTIVRERKHRHSHDHGHGHSHSGHGHSH</sequence>